<dbReference type="AlphaFoldDB" id="A0A9Q0D3G6"/>
<evidence type="ECO:0000313" key="7">
    <source>
        <dbReference type="EMBL" id="KAJ3580816.1"/>
    </source>
</evidence>
<keyword evidence="4" id="KW-1133">Transmembrane helix</keyword>
<comment type="similarity">
    <text evidence="2">Belongs to the RUS1 family.</text>
</comment>
<organism evidence="8 9">
    <name type="scientific">Muraenolepis orangiensis</name>
    <name type="common">Patagonian moray cod</name>
    <dbReference type="NCBI Taxonomy" id="630683"/>
    <lineage>
        <taxon>Eukaryota</taxon>
        <taxon>Metazoa</taxon>
        <taxon>Chordata</taxon>
        <taxon>Craniata</taxon>
        <taxon>Vertebrata</taxon>
        <taxon>Euteleostomi</taxon>
        <taxon>Actinopterygii</taxon>
        <taxon>Neopterygii</taxon>
        <taxon>Teleostei</taxon>
        <taxon>Neoteleostei</taxon>
        <taxon>Acanthomorphata</taxon>
        <taxon>Zeiogadaria</taxon>
        <taxon>Gadariae</taxon>
        <taxon>Gadiformes</taxon>
        <taxon>Muraenolepidoidei</taxon>
        <taxon>Muraenolepididae</taxon>
        <taxon>Muraenolepis</taxon>
    </lineage>
</organism>
<gene>
    <name evidence="8" type="ORF">NHX12_017065</name>
    <name evidence="7" type="ORF">NHX12_017496</name>
</gene>
<evidence type="ECO:0000313" key="9">
    <source>
        <dbReference type="Proteomes" id="UP001148018"/>
    </source>
</evidence>
<keyword evidence="3" id="KW-0812">Transmembrane</keyword>
<dbReference type="EMBL" id="JANIIK010003779">
    <property type="protein sequence ID" value="KAJ3581084.1"/>
    <property type="molecule type" value="Genomic_DNA"/>
</dbReference>
<dbReference type="InterPro" id="IPR054549">
    <property type="entry name" value="UVB_sens_RUS_dom"/>
</dbReference>
<keyword evidence="9" id="KW-1185">Reference proteome</keyword>
<name>A0A9Q0D3G6_9TELE</name>
<comment type="subcellular location">
    <subcellularLocation>
        <location evidence="1">Membrane</location>
    </subcellularLocation>
</comment>
<reference evidence="8" key="1">
    <citation type="submission" date="2022-07" db="EMBL/GenBank/DDBJ databases">
        <title>Chromosome-level genome of Muraenolepis orangiensis.</title>
        <authorList>
            <person name="Kim J."/>
        </authorList>
    </citation>
    <scope>NUCLEOTIDE SEQUENCE</scope>
    <source>
        <strain evidence="8">KU_S4_2022</strain>
        <tissue evidence="8">Muscle</tissue>
    </source>
</reference>
<evidence type="ECO:0000313" key="8">
    <source>
        <dbReference type="EMBL" id="KAJ3581084.1"/>
    </source>
</evidence>
<dbReference type="Pfam" id="PF04884">
    <property type="entry name" value="UVB_sens_prot"/>
    <property type="match status" value="1"/>
</dbReference>
<dbReference type="PANTHER" id="PTHR12770">
    <property type="entry name" value="RUS1 FAMILY PROTEIN C16ORF58"/>
    <property type="match status" value="1"/>
</dbReference>
<comment type="caution">
    <text evidence="8">The sequence shown here is derived from an EMBL/GenBank/DDBJ whole genome shotgun (WGS) entry which is preliminary data.</text>
</comment>
<evidence type="ECO:0000259" key="6">
    <source>
        <dbReference type="Pfam" id="PF04884"/>
    </source>
</evidence>
<dbReference type="OrthoDB" id="364779at2759"/>
<protein>
    <recommendedName>
        <fullName evidence="6">Protein root UVB sensitive/RUS domain-containing protein</fullName>
    </recommendedName>
</protein>
<proteinExistence type="inferred from homology"/>
<dbReference type="GO" id="GO:0016020">
    <property type="term" value="C:membrane"/>
    <property type="evidence" value="ECO:0007669"/>
    <property type="project" value="UniProtKB-SubCell"/>
</dbReference>
<accession>A0A9Q0D3G6</accession>
<evidence type="ECO:0000256" key="1">
    <source>
        <dbReference type="ARBA" id="ARBA00004370"/>
    </source>
</evidence>
<dbReference type="EMBL" id="JANIIK010005568">
    <property type="protein sequence ID" value="KAJ3580816.1"/>
    <property type="molecule type" value="Genomic_DNA"/>
</dbReference>
<evidence type="ECO:0000256" key="2">
    <source>
        <dbReference type="ARBA" id="ARBA00007558"/>
    </source>
</evidence>
<evidence type="ECO:0000256" key="3">
    <source>
        <dbReference type="ARBA" id="ARBA00022692"/>
    </source>
</evidence>
<evidence type="ECO:0000256" key="4">
    <source>
        <dbReference type="ARBA" id="ARBA00022989"/>
    </source>
</evidence>
<dbReference type="Proteomes" id="UP001148018">
    <property type="component" value="Unassembled WGS sequence"/>
</dbReference>
<keyword evidence="5" id="KW-0472">Membrane</keyword>
<sequence length="121" mass="13162">MEENEQVVLATEKYGSGESWDYVAKEGALERRRDGSDVGGSCITGVFKSVFLPQGYPESVSEDYLRYQFWDTVQSIVGVAGGATRAALTVHQACRDNMADISAKDGSQVPVHPHGYWGGTK</sequence>
<dbReference type="PANTHER" id="PTHR12770:SF31">
    <property type="entry name" value="RUS FAMILY MEMBER 1"/>
    <property type="match status" value="1"/>
</dbReference>
<dbReference type="InterPro" id="IPR006968">
    <property type="entry name" value="RUS_fam"/>
</dbReference>
<evidence type="ECO:0000256" key="5">
    <source>
        <dbReference type="ARBA" id="ARBA00023136"/>
    </source>
</evidence>
<feature type="domain" description="Protein root UVB sensitive/RUS" evidence="6">
    <location>
        <begin position="45"/>
        <end position="77"/>
    </location>
</feature>